<keyword evidence="1" id="KW-0808">Transferase</keyword>
<comment type="similarity">
    <text evidence="3">Belongs to the acetyltransferase family. RimJ subfamily.</text>
</comment>
<evidence type="ECO:0000256" key="3">
    <source>
        <dbReference type="ARBA" id="ARBA00038502"/>
    </source>
</evidence>
<dbReference type="InterPro" id="IPR016181">
    <property type="entry name" value="Acyl_CoA_acyltransferase"/>
</dbReference>
<proteinExistence type="inferred from homology"/>
<comment type="caution">
    <text evidence="6">The sequence shown here is derived from an EMBL/GenBank/DDBJ whole genome shotgun (WGS) entry which is preliminary data.</text>
</comment>
<dbReference type="PANTHER" id="PTHR43792">
    <property type="entry name" value="GNAT FAMILY, PUTATIVE (AFU_ORTHOLOGUE AFUA_3G00765)-RELATED-RELATED"/>
    <property type="match status" value="1"/>
</dbReference>
<sequence>MPGRVTAAPTGGSGRRGRYRTNVFNRDGAEAGETAAAVDAFLADRPDDAGRVTLRPLADREQDEFLELVAASGDLHRPWMTLPSTPEEFQAYLARYAQPGEESLLVCLRSTGAIAGLVNINSIIRGRFQNGSLAYAAFAPTAGQGYMTEGLELVVRFAFAQLRLHRLEAQIQPDNQASIGLVRRAGFRYEGCSPELLFIDGAWRDHERWAITNAMIDAVPADPHPTQPQR</sequence>
<protein>
    <recommendedName>
        <fullName evidence="5">N-acetyltransferase domain-containing protein</fullName>
    </recommendedName>
</protein>
<dbReference type="InterPro" id="IPR000182">
    <property type="entry name" value="GNAT_dom"/>
</dbReference>
<organism evidence="6 7">
    <name type="scientific">Actinoallomurus liliacearum</name>
    <dbReference type="NCBI Taxonomy" id="1080073"/>
    <lineage>
        <taxon>Bacteria</taxon>
        <taxon>Bacillati</taxon>
        <taxon>Actinomycetota</taxon>
        <taxon>Actinomycetes</taxon>
        <taxon>Streptosporangiales</taxon>
        <taxon>Thermomonosporaceae</taxon>
        <taxon>Actinoallomurus</taxon>
    </lineage>
</organism>
<feature type="region of interest" description="Disordered" evidence="4">
    <location>
        <begin position="1"/>
        <end position="20"/>
    </location>
</feature>
<dbReference type="Gene3D" id="3.40.630.30">
    <property type="match status" value="1"/>
</dbReference>
<evidence type="ECO:0000256" key="4">
    <source>
        <dbReference type="SAM" id="MobiDB-lite"/>
    </source>
</evidence>
<dbReference type="Proteomes" id="UP001500212">
    <property type="component" value="Unassembled WGS sequence"/>
</dbReference>
<reference evidence="7" key="1">
    <citation type="journal article" date="2019" name="Int. J. Syst. Evol. Microbiol.">
        <title>The Global Catalogue of Microorganisms (GCM) 10K type strain sequencing project: providing services to taxonomists for standard genome sequencing and annotation.</title>
        <authorList>
            <consortium name="The Broad Institute Genomics Platform"/>
            <consortium name="The Broad Institute Genome Sequencing Center for Infectious Disease"/>
            <person name="Wu L."/>
            <person name="Ma J."/>
        </authorList>
    </citation>
    <scope>NUCLEOTIDE SEQUENCE [LARGE SCALE GENOMIC DNA]</scope>
    <source>
        <strain evidence="7">JCM 17938</strain>
    </source>
</reference>
<gene>
    <name evidence="6" type="ORF">GCM10023195_84390</name>
</gene>
<evidence type="ECO:0000313" key="7">
    <source>
        <dbReference type="Proteomes" id="UP001500212"/>
    </source>
</evidence>
<evidence type="ECO:0000256" key="2">
    <source>
        <dbReference type="ARBA" id="ARBA00023315"/>
    </source>
</evidence>
<dbReference type="PROSITE" id="PS51186">
    <property type="entry name" value="GNAT"/>
    <property type="match status" value="1"/>
</dbReference>
<evidence type="ECO:0000256" key="1">
    <source>
        <dbReference type="ARBA" id="ARBA00022679"/>
    </source>
</evidence>
<keyword evidence="2" id="KW-0012">Acyltransferase</keyword>
<name>A0ABP8U1F1_9ACTN</name>
<accession>A0ABP8U1F1</accession>
<evidence type="ECO:0000259" key="5">
    <source>
        <dbReference type="PROSITE" id="PS51186"/>
    </source>
</evidence>
<dbReference type="PANTHER" id="PTHR43792:SF8">
    <property type="entry name" value="[RIBOSOMAL PROTEIN US5]-ALANINE N-ACETYLTRANSFERASE"/>
    <property type="match status" value="1"/>
</dbReference>
<dbReference type="EMBL" id="BAABHJ010000040">
    <property type="protein sequence ID" value="GAA4618730.1"/>
    <property type="molecule type" value="Genomic_DNA"/>
</dbReference>
<dbReference type="SUPFAM" id="SSF55729">
    <property type="entry name" value="Acyl-CoA N-acyltransferases (Nat)"/>
    <property type="match status" value="1"/>
</dbReference>
<feature type="domain" description="N-acetyltransferase" evidence="5">
    <location>
        <begin position="52"/>
        <end position="222"/>
    </location>
</feature>
<dbReference type="Pfam" id="PF13302">
    <property type="entry name" value="Acetyltransf_3"/>
    <property type="match status" value="1"/>
</dbReference>
<evidence type="ECO:0000313" key="6">
    <source>
        <dbReference type="EMBL" id="GAA4618730.1"/>
    </source>
</evidence>
<keyword evidence="7" id="KW-1185">Reference proteome</keyword>
<dbReference type="InterPro" id="IPR051531">
    <property type="entry name" value="N-acetyltransferase"/>
</dbReference>